<dbReference type="AlphaFoldDB" id="A0A918UN45"/>
<feature type="compositionally biased region" description="Low complexity" evidence="1">
    <location>
        <begin position="90"/>
        <end position="99"/>
    </location>
</feature>
<keyword evidence="3" id="KW-1185">Reference proteome</keyword>
<reference evidence="2" key="1">
    <citation type="journal article" date="2014" name="Int. J. Syst. Evol. Microbiol.">
        <title>Complete genome sequence of Corynebacterium casei LMG S-19264T (=DSM 44701T), isolated from a smear-ripened cheese.</title>
        <authorList>
            <consortium name="US DOE Joint Genome Institute (JGI-PGF)"/>
            <person name="Walter F."/>
            <person name="Albersmeier A."/>
            <person name="Kalinowski J."/>
            <person name="Ruckert C."/>
        </authorList>
    </citation>
    <scope>NUCLEOTIDE SEQUENCE</scope>
    <source>
        <strain evidence="2">KCTC 32296</strain>
    </source>
</reference>
<feature type="region of interest" description="Disordered" evidence="1">
    <location>
        <begin position="75"/>
        <end position="99"/>
    </location>
</feature>
<accession>A0A918UN45</accession>
<organism evidence="2 3">
    <name type="scientific">Asticcacaulis endophyticus</name>
    <dbReference type="NCBI Taxonomy" id="1395890"/>
    <lineage>
        <taxon>Bacteria</taxon>
        <taxon>Pseudomonadati</taxon>
        <taxon>Pseudomonadota</taxon>
        <taxon>Alphaproteobacteria</taxon>
        <taxon>Caulobacterales</taxon>
        <taxon>Caulobacteraceae</taxon>
        <taxon>Asticcacaulis</taxon>
    </lineage>
</organism>
<comment type="caution">
    <text evidence="2">The sequence shown here is derived from an EMBL/GenBank/DDBJ whole genome shotgun (WGS) entry which is preliminary data.</text>
</comment>
<dbReference type="EMBL" id="BMZB01000001">
    <property type="protein sequence ID" value="GGZ21729.1"/>
    <property type="molecule type" value="Genomic_DNA"/>
</dbReference>
<name>A0A918UN45_9CAUL</name>
<reference evidence="2" key="2">
    <citation type="submission" date="2020-09" db="EMBL/GenBank/DDBJ databases">
        <authorList>
            <person name="Sun Q."/>
            <person name="Kim S."/>
        </authorList>
    </citation>
    <scope>NUCLEOTIDE SEQUENCE</scope>
    <source>
        <strain evidence="2">KCTC 32296</strain>
    </source>
</reference>
<protein>
    <submittedName>
        <fullName evidence="2">Uncharacterized protein</fullName>
    </submittedName>
</protein>
<evidence type="ECO:0000256" key="1">
    <source>
        <dbReference type="SAM" id="MobiDB-lite"/>
    </source>
</evidence>
<dbReference type="Proteomes" id="UP000662572">
    <property type="component" value="Unassembled WGS sequence"/>
</dbReference>
<proteinExistence type="predicted"/>
<gene>
    <name evidence="2" type="ORF">GCM10011273_03140</name>
</gene>
<evidence type="ECO:0000313" key="3">
    <source>
        <dbReference type="Proteomes" id="UP000662572"/>
    </source>
</evidence>
<sequence length="99" mass="10760">MIFVSTVAIARLLCYAFTVSRAPLTDRQIYDLLHQVSLLLRDHSGQTVHGDTAIKALTEHVGLIKTAILIISERSGPDAPPYPELHRPDGSGPSSEPES</sequence>
<evidence type="ECO:0000313" key="2">
    <source>
        <dbReference type="EMBL" id="GGZ21729.1"/>
    </source>
</evidence>